<name>A0A164ARZ6_9BRAD</name>
<dbReference type="AlphaFoldDB" id="A0A164ARZ6"/>
<evidence type="ECO:0000256" key="1">
    <source>
        <dbReference type="SAM" id="SignalP"/>
    </source>
</evidence>
<gene>
    <name evidence="2" type="ORF">A4A58_01745</name>
</gene>
<dbReference type="InterPro" id="IPR021333">
    <property type="entry name" value="DUF2946"/>
</dbReference>
<keyword evidence="1" id="KW-0732">Signal</keyword>
<dbReference type="Proteomes" id="UP000076574">
    <property type="component" value="Unassembled WGS sequence"/>
</dbReference>
<proteinExistence type="predicted"/>
<dbReference type="STRING" id="943830.A4A58_01745"/>
<evidence type="ECO:0000313" key="2">
    <source>
        <dbReference type="EMBL" id="KZD25205.1"/>
    </source>
</evidence>
<dbReference type="Pfam" id="PF11162">
    <property type="entry name" value="DUF2946"/>
    <property type="match status" value="1"/>
</dbReference>
<accession>A0A164ARZ6</accession>
<protein>
    <recommendedName>
        <fullName evidence="4">DUF2946 domain-containing protein</fullName>
    </recommendedName>
</protein>
<sequence>MAAAYALVLNVILSSMLLAAISPADAAAGYQICHNNPDSAATQDDVGKTTGKPAAHCPLCTGSHAPGAPPAQTAFVTSRIAIAIAPVAAPDDRIVATVATSDHRARAPPRLS</sequence>
<evidence type="ECO:0008006" key="4">
    <source>
        <dbReference type="Google" id="ProtNLM"/>
    </source>
</evidence>
<comment type="caution">
    <text evidence="2">The sequence shown here is derived from an EMBL/GenBank/DDBJ whole genome shotgun (WGS) entry which is preliminary data.</text>
</comment>
<keyword evidence="3" id="KW-1185">Reference proteome</keyword>
<organism evidence="2 3">
    <name type="scientific">Tardiphaga robiniae</name>
    <dbReference type="NCBI Taxonomy" id="943830"/>
    <lineage>
        <taxon>Bacteria</taxon>
        <taxon>Pseudomonadati</taxon>
        <taxon>Pseudomonadota</taxon>
        <taxon>Alphaproteobacteria</taxon>
        <taxon>Hyphomicrobiales</taxon>
        <taxon>Nitrobacteraceae</taxon>
        <taxon>Tardiphaga</taxon>
    </lineage>
</organism>
<feature type="chain" id="PRO_5007848784" description="DUF2946 domain-containing protein" evidence="1">
    <location>
        <begin position="27"/>
        <end position="112"/>
    </location>
</feature>
<reference evidence="2 3" key="1">
    <citation type="submission" date="2016-03" db="EMBL/GenBank/DDBJ databases">
        <title>Microsymbionts genomes from the relict species Vavilovia formosa (Stev.) Fed.</title>
        <authorList>
            <person name="Kopat V."/>
            <person name="Chirak E."/>
            <person name="Kimeklis A."/>
            <person name="Andronov E."/>
        </authorList>
    </citation>
    <scope>NUCLEOTIDE SEQUENCE [LARGE SCALE GENOMIC DNA]</scope>
    <source>
        <strain evidence="2 3">Vaf07</strain>
    </source>
</reference>
<evidence type="ECO:0000313" key="3">
    <source>
        <dbReference type="Proteomes" id="UP000076574"/>
    </source>
</evidence>
<dbReference type="EMBL" id="LVYV01000001">
    <property type="protein sequence ID" value="KZD25205.1"/>
    <property type="molecule type" value="Genomic_DNA"/>
</dbReference>
<feature type="signal peptide" evidence="1">
    <location>
        <begin position="1"/>
        <end position="26"/>
    </location>
</feature>